<dbReference type="EMBL" id="CAXAMM010042906">
    <property type="protein sequence ID" value="CAK9107401.1"/>
    <property type="molecule type" value="Genomic_DNA"/>
</dbReference>
<keyword evidence="3" id="KW-0732">Signal</keyword>
<feature type="region of interest" description="Disordered" evidence="1">
    <location>
        <begin position="250"/>
        <end position="346"/>
    </location>
</feature>
<feature type="compositionally biased region" description="Basic and acidic residues" evidence="1">
    <location>
        <begin position="250"/>
        <end position="281"/>
    </location>
</feature>
<feature type="chain" id="PRO_5046339732" description="Cytochrome b561 domain-containing protein" evidence="3">
    <location>
        <begin position="21"/>
        <end position="425"/>
    </location>
</feature>
<evidence type="ECO:0000256" key="1">
    <source>
        <dbReference type="SAM" id="MobiDB-lite"/>
    </source>
</evidence>
<dbReference type="Pfam" id="PF13301">
    <property type="entry name" value="DUF4079"/>
    <property type="match status" value="1"/>
</dbReference>
<comment type="caution">
    <text evidence="4">The sequence shown here is derived from an EMBL/GenBank/DDBJ whole genome shotgun (WGS) entry which is preliminary data.</text>
</comment>
<keyword evidence="2" id="KW-0472">Membrane</keyword>
<feature type="transmembrane region" description="Helical" evidence="2">
    <location>
        <begin position="117"/>
        <end position="139"/>
    </location>
</feature>
<dbReference type="PANTHER" id="PTHR36738:SF1">
    <property type="entry name" value="EXPRESSED PROTEIN"/>
    <property type="match status" value="1"/>
</dbReference>
<protein>
    <recommendedName>
        <fullName evidence="6">Cytochrome b561 domain-containing protein</fullName>
    </recommendedName>
</protein>
<feature type="transmembrane region" description="Helical" evidence="2">
    <location>
        <begin position="176"/>
        <end position="193"/>
    </location>
</feature>
<evidence type="ECO:0000313" key="5">
    <source>
        <dbReference type="Proteomes" id="UP001642464"/>
    </source>
</evidence>
<evidence type="ECO:0000256" key="3">
    <source>
        <dbReference type="SAM" id="SignalP"/>
    </source>
</evidence>
<keyword evidence="2" id="KW-1133">Transmembrane helix</keyword>
<evidence type="ECO:0000256" key="2">
    <source>
        <dbReference type="SAM" id="Phobius"/>
    </source>
</evidence>
<accession>A0ABP0S500</accession>
<organism evidence="4 5">
    <name type="scientific">Durusdinium trenchii</name>
    <dbReference type="NCBI Taxonomy" id="1381693"/>
    <lineage>
        <taxon>Eukaryota</taxon>
        <taxon>Sar</taxon>
        <taxon>Alveolata</taxon>
        <taxon>Dinophyceae</taxon>
        <taxon>Suessiales</taxon>
        <taxon>Symbiodiniaceae</taxon>
        <taxon>Durusdinium</taxon>
    </lineage>
</organism>
<evidence type="ECO:0008006" key="6">
    <source>
        <dbReference type="Google" id="ProtNLM"/>
    </source>
</evidence>
<proteinExistence type="predicted"/>
<evidence type="ECO:0000313" key="4">
    <source>
        <dbReference type="EMBL" id="CAK9107401.1"/>
    </source>
</evidence>
<gene>
    <name evidence="4" type="ORF">SCF082_LOCUS49996</name>
</gene>
<keyword evidence="5" id="KW-1185">Reference proteome</keyword>
<name>A0ABP0S500_9DINO</name>
<dbReference type="Proteomes" id="UP001642464">
    <property type="component" value="Unassembled WGS sequence"/>
</dbReference>
<dbReference type="PANTHER" id="PTHR36738">
    <property type="entry name" value="EXPRESSED PROTEIN"/>
    <property type="match status" value="1"/>
</dbReference>
<feature type="compositionally biased region" description="Low complexity" evidence="1">
    <location>
        <begin position="291"/>
        <end position="307"/>
    </location>
</feature>
<sequence length="425" mass="45894">MAPNRPRWLLPLLFLATCRPAFVTLQGPSRAPSRVARRAVGLEFLRETLEAYAAARVADSPFLAEAPEAALHWGHAAAMASVYPQLVFGAFLGWQIRTGKGEESTPLGFSSRALHPLLSIGAFLFFLIGGQGGLVLLTAQKQTILDSPHAVTALLGLSLLLLQALLPIFFPSGAQVRTTHALLGSFIVVLMLVHGDGRMTAGEALAEQLCEAISPYEDVRGYLHQTVLPNLGLAIEDLLHQVHASGELQRVLRKEPEERSAVRPPREKRHEEPEDSMEVRRQNTGGSRKPSLNGGSASASLSTSSLNDGTGSTNVRDGTMSAPPVIRRYSNSSDAQVPPPPILESPEEAKFDPLVWLSERLKQSTSAEAAPLSAEARSKIKERVVLQIKAAEAAEEAERQRLAEAEALRAEEGEMATIAETPRES</sequence>
<reference evidence="4 5" key="1">
    <citation type="submission" date="2024-02" db="EMBL/GenBank/DDBJ databases">
        <authorList>
            <person name="Chen Y."/>
            <person name="Shah S."/>
            <person name="Dougan E. K."/>
            <person name="Thang M."/>
            <person name="Chan C."/>
        </authorList>
    </citation>
    <scope>NUCLEOTIDE SEQUENCE [LARGE SCALE GENOMIC DNA]</scope>
</reference>
<feature type="signal peptide" evidence="3">
    <location>
        <begin position="1"/>
        <end position="20"/>
    </location>
</feature>
<feature type="transmembrane region" description="Helical" evidence="2">
    <location>
        <begin position="151"/>
        <end position="170"/>
    </location>
</feature>
<dbReference type="InterPro" id="IPR025067">
    <property type="entry name" value="DUF4079"/>
</dbReference>
<keyword evidence="2" id="KW-0812">Transmembrane</keyword>